<feature type="transmembrane region" description="Helical" evidence="6">
    <location>
        <begin position="249"/>
        <end position="270"/>
    </location>
</feature>
<organism evidence="7 8">
    <name type="scientific">Caballeronia udeis</name>
    <dbReference type="NCBI Taxonomy" id="1232866"/>
    <lineage>
        <taxon>Bacteria</taxon>
        <taxon>Pseudomonadati</taxon>
        <taxon>Pseudomonadota</taxon>
        <taxon>Betaproteobacteria</taxon>
        <taxon>Burkholderiales</taxon>
        <taxon>Burkholderiaceae</taxon>
        <taxon>Caballeronia</taxon>
    </lineage>
</organism>
<evidence type="ECO:0000256" key="3">
    <source>
        <dbReference type="ARBA" id="ARBA00022692"/>
    </source>
</evidence>
<accession>A0ABW8MHE1</accession>
<dbReference type="Proteomes" id="UP001620514">
    <property type="component" value="Unassembled WGS sequence"/>
</dbReference>
<evidence type="ECO:0000256" key="1">
    <source>
        <dbReference type="ARBA" id="ARBA00004651"/>
    </source>
</evidence>
<dbReference type="InterPro" id="IPR050833">
    <property type="entry name" value="Poly_Biosynth_Transport"/>
</dbReference>
<evidence type="ECO:0000256" key="4">
    <source>
        <dbReference type="ARBA" id="ARBA00022989"/>
    </source>
</evidence>
<comment type="subcellular location">
    <subcellularLocation>
        <location evidence="1">Cell membrane</location>
        <topology evidence="1">Multi-pass membrane protein</topology>
    </subcellularLocation>
</comment>
<feature type="transmembrane region" description="Helical" evidence="6">
    <location>
        <begin position="135"/>
        <end position="153"/>
    </location>
</feature>
<keyword evidence="5 6" id="KW-0472">Membrane</keyword>
<gene>
    <name evidence="7" type="ORF">ABH943_003130</name>
</gene>
<evidence type="ECO:0000256" key="6">
    <source>
        <dbReference type="SAM" id="Phobius"/>
    </source>
</evidence>
<evidence type="ECO:0000256" key="5">
    <source>
        <dbReference type="ARBA" id="ARBA00023136"/>
    </source>
</evidence>
<feature type="transmembrane region" description="Helical" evidence="6">
    <location>
        <begin position="165"/>
        <end position="184"/>
    </location>
</feature>
<keyword evidence="8" id="KW-1185">Reference proteome</keyword>
<feature type="transmembrane region" description="Helical" evidence="6">
    <location>
        <begin position="21"/>
        <end position="42"/>
    </location>
</feature>
<dbReference type="Pfam" id="PF01943">
    <property type="entry name" value="Polysacc_synt"/>
    <property type="match status" value="1"/>
</dbReference>
<protein>
    <submittedName>
        <fullName evidence="7">O-antigen/teichoic acid export membrane protein</fullName>
    </submittedName>
</protein>
<feature type="transmembrane region" description="Helical" evidence="6">
    <location>
        <begin position="54"/>
        <end position="73"/>
    </location>
</feature>
<feature type="transmembrane region" description="Helical" evidence="6">
    <location>
        <begin position="310"/>
        <end position="334"/>
    </location>
</feature>
<reference evidence="7 8" key="2">
    <citation type="submission" date="2024-11" db="EMBL/GenBank/DDBJ databases">
        <title>Using genomics to understand microbial adaptation to soil warming.</title>
        <authorList>
            <person name="Deangelis K.M. PhD."/>
        </authorList>
    </citation>
    <scope>NUCLEOTIDE SEQUENCE [LARGE SCALE GENOMIC DNA]</scope>
    <source>
        <strain evidence="7 8">GAS97</strain>
    </source>
</reference>
<evidence type="ECO:0000313" key="7">
    <source>
        <dbReference type="EMBL" id="MFK4443108.1"/>
    </source>
</evidence>
<comment type="caution">
    <text evidence="7">The sequence shown here is derived from an EMBL/GenBank/DDBJ whole genome shotgun (WGS) entry which is preliminary data.</text>
</comment>
<dbReference type="RefSeq" id="WP_404607624.1">
    <property type="nucleotide sequence ID" value="NZ_JBIYDN010000008.1"/>
</dbReference>
<feature type="transmembrane region" description="Helical" evidence="6">
    <location>
        <begin position="349"/>
        <end position="375"/>
    </location>
</feature>
<keyword evidence="4 6" id="KW-1133">Transmembrane helix</keyword>
<evidence type="ECO:0000313" key="8">
    <source>
        <dbReference type="Proteomes" id="UP001620514"/>
    </source>
</evidence>
<keyword evidence="2" id="KW-1003">Cell membrane</keyword>
<feature type="transmembrane region" description="Helical" evidence="6">
    <location>
        <begin position="387"/>
        <end position="411"/>
    </location>
</feature>
<name>A0ABW8MHE1_9BURK</name>
<keyword evidence="3 6" id="KW-0812">Transmembrane</keyword>
<dbReference type="EMBL" id="JBIYDN010000008">
    <property type="protein sequence ID" value="MFK4443108.1"/>
    <property type="molecule type" value="Genomic_DNA"/>
</dbReference>
<proteinExistence type="predicted"/>
<reference evidence="7 8" key="1">
    <citation type="submission" date="2024-10" db="EMBL/GenBank/DDBJ databases">
        <authorList>
            <person name="Deangelis K."/>
            <person name="Huntemann M."/>
            <person name="Clum A."/>
            <person name="Wang J."/>
            <person name="Palaniappan K."/>
            <person name="Ritter S."/>
            <person name="Chen I.-M."/>
            <person name="Stamatis D."/>
            <person name="Reddy T."/>
            <person name="O'Malley R."/>
            <person name="Daum C."/>
            <person name="Ng V."/>
            <person name="Ivanova N."/>
            <person name="Kyrpides N."/>
            <person name="Woyke T."/>
        </authorList>
    </citation>
    <scope>NUCLEOTIDE SEQUENCE [LARGE SCALE GENOMIC DNA]</scope>
    <source>
        <strain evidence="7 8">GAS97</strain>
    </source>
</reference>
<dbReference type="PANTHER" id="PTHR30250">
    <property type="entry name" value="PST FAMILY PREDICTED COLANIC ACID TRANSPORTER"/>
    <property type="match status" value="1"/>
</dbReference>
<feature type="transmembrane region" description="Helical" evidence="6">
    <location>
        <begin position="100"/>
        <end position="123"/>
    </location>
</feature>
<evidence type="ECO:0000256" key="2">
    <source>
        <dbReference type="ARBA" id="ARBA00022475"/>
    </source>
</evidence>
<sequence length="460" mass="49571">MSRMRFAQMAGAIKRNTMLRRIASSLFSRVLGAVVNFTLVIYLGRYLGAAQTGLYMIGFGAATLLSTLARLGLEQIIIREGAPLIRDAHWHALRRLYRRALFTSLCAGVVIAVVMLALARVMALHIFHKVELGDVLPWFALSILPLTFALIHVPFLQIANRPESSIAILSLWIPLFSLPALLLIHPHSGVAGAQVFLAACVVNALIAFVQWRRFMAHKSTMNANAATLPEPALLAPAMPLLVGNICQMALLWIAVFAVGIAASPNAVGAYSVAQRVALTLSGFLVPPIDALVGPRLAMMRGDKSREEIQYLIQSISSMLFLSATGVFVVILLYGSEILKLFGGDFREGYGALVCLSFGQLAIVASGSIRPLLVVYGLEKMIRNTMMGAALCCVVSCAVLIPLIGPLGAAIATSLALAGEKVIEGFIARRRLGISVFPSTGFYAQHVRLWLNRDAGQRRGG</sequence>
<feature type="transmembrane region" description="Helical" evidence="6">
    <location>
        <begin position="190"/>
        <end position="211"/>
    </location>
</feature>
<dbReference type="InterPro" id="IPR002797">
    <property type="entry name" value="Polysacc_synth"/>
</dbReference>
<feature type="transmembrane region" description="Helical" evidence="6">
    <location>
        <begin position="276"/>
        <end position="298"/>
    </location>
</feature>
<dbReference type="PANTHER" id="PTHR30250:SF11">
    <property type="entry name" value="O-ANTIGEN TRANSPORTER-RELATED"/>
    <property type="match status" value="1"/>
</dbReference>